<dbReference type="InterPro" id="IPR043014">
    <property type="entry name" value="Nibrin_BRCT2_sf"/>
</dbReference>
<organism evidence="8 9">
    <name type="scientific">Seiridium unicorne</name>
    <dbReference type="NCBI Taxonomy" id="138068"/>
    <lineage>
        <taxon>Eukaryota</taxon>
        <taxon>Fungi</taxon>
        <taxon>Dikarya</taxon>
        <taxon>Ascomycota</taxon>
        <taxon>Pezizomycotina</taxon>
        <taxon>Sordariomycetes</taxon>
        <taxon>Xylariomycetidae</taxon>
        <taxon>Amphisphaeriales</taxon>
        <taxon>Sporocadaceae</taxon>
        <taxon>Seiridium</taxon>
    </lineage>
</organism>
<dbReference type="Gene3D" id="3.40.50.10980">
    <property type="entry name" value="Nibrin, BRCT2 domain"/>
    <property type="match status" value="1"/>
</dbReference>
<comment type="caution">
    <text evidence="8">The sequence shown here is derived from an EMBL/GenBank/DDBJ whole genome shotgun (WGS) entry which is preliminary data.</text>
</comment>
<dbReference type="InterPro" id="IPR008984">
    <property type="entry name" value="SMAD_FHA_dom_sf"/>
</dbReference>
<evidence type="ECO:0000256" key="1">
    <source>
        <dbReference type="ARBA" id="ARBA00004123"/>
    </source>
</evidence>
<dbReference type="PANTHER" id="PTHR12162">
    <property type="entry name" value="NIBRIN-RELATED"/>
    <property type="match status" value="1"/>
</dbReference>
<feature type="compositionally biased region" description="Basic residues" evidence="6">
    <location>
        <begin position="438"/>
        <end position="448"/>
    </location>
</feature>
<evidence type="ECO:0000256" key="2">
    <source>
        <dbReference type="ARBA" id="ARBA00022763"/>
    </source>
</evidence>
<evidence type="ECO:0000259" key="7">
    <source>
        <dbReference type="PROSITE" id="PS50006"/>
    </source>
</evidence>
<dbReference type="InterPro" id="IPR000253">
    <property type="entry name" value="FHA_dom"/>
</dbReference>
<proteinExistence type="inferred from homology"/>
<keyword evidence="4" id="KW-0539">Nucleus</keyword>
<keyword evidence="3" id="KW-0234">DNA repair</keyword>
<feature type="compositionally biased region" description="Low complexity" evidence="6">
    <location>
        <begin position="769"/>
        <end position="791"/>
    </location>
</feature>
<dbReference type="Pfam" id="PF16508">
    <property type="entry name" value="NIBRIN_BRCT_II"/>
    <property type="match status" value="1"/>
</dbReference>
<sequence>MTIGIHSSTEMSLGIGGFHAQDDCVPPSLQKPANMWLLEHEGDAFRGKRLWLRPGKRYLFGRTVAEPGMLAIDGEKSNSVSRKHIIIEVDPVRRGDSQNLSSRSKVTIEDLKSKLGTVINGQRIKGAKHVIARETNELKLGSMAGFRITWKPIVLSFSFTRKELDAGAETKLQDNLEQLDIKFIATYDTQATTHVVNKRRNTSKGLQALVNGVYIVDDGFIATIIASSRIEKGGDGVEKSALEGDFDANWPEPLKFLPAPGNEPVQRPAEAFAPNQARREMFEGYTFIFYEPKQHESLLGPITDGKGKALYKEVIPHETQIDDFIRYVKSVAGEKGLGEFEDGSEGKGVVVVRYVPADSWYEEFYTAVSLRLDHRLIDQKDFLDAILVCDASGLRRPLEVETPAATQNGPSPSGQRMQVDNERAPTLAPRSQASAPRRPVRTTRKRFKGFVADSDSDGDGNGDIAMLDDAPVDQPQSAIGESSQEGLFVSQNANSQEPDRTIQAAQRSERKRPAEQDFEADFAPTAAQLKRRRIAAGEEPIPRRPTPEAQQQAQPETSKGGKGGKGKSPKVKKEIDVLEVARQNREETEARARAEREHLEADAEGLDLAEIRRLHIEEPMQLRSDMASTRTREQDIANGRWDPAWNGRKNFKKFRQRGAVEAARAPQRIIVALEEVRTRTGGIGDDYWLEDETTQKRKKKSQRNSQEQIRGTTGSSSRRTRHGDAGSGVEDEAMDESNTNNHAPHGRVGEEDDDDDMVYSATGKRTTKTASTQQDSSRSQRTTQKSQPSRSTVKRLAPTPPEKEQSTKRLKHFSLPDSDDDDESEDELRFKFKRR</sequence>
<dbReference type="SUPFAM" id="SSF49879">
    <property type="entry name" value="SMAD/FHA domain"/>
    <property type="match status" value="1"/>
</dbReference>
<dbReference type="InterPro" id="IPR040227">
    <property type="entry name" value="Nibrin-rel"/>
</dbReference>
<comment type="subcellular location">
    <subcellularLocation>
        <location evidence="1">Nucleus</location>
    </subcellularLocation>
</comment>
<feature type="region of interest" description="Disordered" evidence="6">
    <location>
        <begin position="622"/>
        <end position="647"/>
    </location>
</feature>
<feature type="compositionally biased region" description="Polar residues" evidence="6">
    <location>
        <begin position="404"/>
        <end position="418"/>
    </location>
</feature>
<dbReference type="InterPro" id="IPR032429">
    <property type="entry name" value="Nibrin_BRCT2"/>
</dbReference>
<dbReference type="EMBL" id="JARVKF010000407">
    <property type="protein sequence ID" value="KAK9416279.1"/>
    <property type="molecule type" value="Genomic_DNA"/>
</dbReference>
<reference evidence="8 9" key="1">
    <citation type="journal article" date="2024" name="J. Plant Pathol.">
        <title>Sequence and assembly of the genome of Seiridium unicorne, isolate CBS 538.82, causal agent of cypress canker disease.</title>
        <authorList>
            <person name="Scali E."/>
            <person name="Rocca G.D."/>
            <person name="Danti R."/>
            <person name="Garbelotto M."/>
            <person name="Barberini S."/>
            <person name="Baroncelli R."/>
            <person name="Emiliani G."/>
        </authorList>
    </citation>
    <scope>NUCLEOTIDE SEQUENCE [LARGE SCALE GENOMIC DNA]</scope>
    <source>
        <strain evidence="8 9">BM-138-508</strain>
    </source>
</reference>
<feature type="compositionally biased region" description="Acidic residues" evidence="6">
    <location>
        <begin position="817"/>
        <end position="826"/>
    </location>
</feature>
<evidence type="ECO:0000256" key="4">
    <source>
        <dbReference type="ARBA" id="ARBA00023242"/>
    </source>
</evidence>
<dbReference type="Pfam" id="PF00498">
    <property type="entry name" value="FHA"/>
    <property type="match status" value="1"/>
</dbReference>
<feature type="domain" description="FHA" evidence="7">
    <location>
        <begin position="58"/>
        <end position="124"/>
    </location>
</feature>
<protein>
    <recommendedName>
        <fullName evidence="7">FHA domain-containing protein</fullName>
    </recommendedName>
</protein>
<dbReference type="PANTHER" id="PTHR12162:SF0">
    <property type="entry name" value="NIBRIN"/>
    <property type="match status" value="1"/>
</dbReference>
<feature type="region of interest" description="Disordered" evidence="6">
    <location>
        <begin position="693"/>
        <end position="835"/>
    </location>
</feature>
<accession>A0ABR2UPN3</accession>
<dbReference type="Proteomes" id="UP001408356">
    <property type="component" value="Unassembled WGS sequence"/>
</dbReference>
<evidence type="ECO:0000256" key="3">
    <source>
        <dbReference type="ARBA" id="ARBA00023204"/>
    </source>
</evidence>
<evidence type="ECO:0000256" key="6">
    <source>
        <dbReference type="SAM" id="MobiDB-lite"/>
    </source>
</evidence>
<feature type="compositionally biased region" description="Polar residues" evidence="6">
    <location>
        <begin position="474"/>
        <end position="496"/>
    </location>
</feature>
<keyword evidence="9" id="KW-1185">Reference proteome</keyword>
<comment type="similarity">
    <text evidence="5">Belongs to the Nibrin family.</text>
</comment>
<evidence type="ECO:0000256" key="5">
    <source>
        <dbReference type="ARBA" id="ARBA00044757"/>
    </source>
</evidence>
<feature type="region of interest" description="Disordered" evidence="6">
    <location>
        <begin position="400"/>
        <end position="603"/>
    </location>
</feature>
<dbReference type="Gene3D" id="2.60.200.20">
    <property type="match status" value="1"/>
</dbReference>
<name>A0ABR2UPN3_9PEZI</name>
<feature type="compositionally biased region" description="Low complexity" evidence="6">
    <location>
        <begin position="703"/>
        <end position="717"/>
    </location>
</feature>
<evidence type="ECO:0000313" key="8">
    <source>
        <dbReference type="EMBL" id="KAK9416279.1"/>
    </source>
</evidence>
<feature type="compositionally biased region" description="Basic and acidic residues" evidence="6">
    <location>
        <begin position="582"/>
        <end position="601"/>
    </location>
</feature>
<dbReference type="PROSITE" id="PS50006">
    <property type="entry name" value="FHA_DOMAIN"/>
    <property type="match status" value="1"/>
</dbReference>
<feature type="compositionally biased region" description="Low complexity" evidence="6">
    <location>
        <begin position="547"/>
        <end position="557"/>
    </location>
</feature>
<gene>
    <name evidence="8" type="ORF">SUNI508_01696</name>
</gene>
<keyword evidence="2" id="KW-0227">DNA damage</keyword>
<evidence type="ECO:0000313" key="9">
    <source>
        <dbReference type="Proteomes" id="UP001408356"/>
    </source>
</evidence>